<dbReference type="RefSeq" id="WP_005685341.1">
    <property type="nucleotide sequence ID" value="NZ_BSWG01000006.1"/>
</dbReference>
<dbReference type="PANTHER" id="PTHR12110">
    <property type="entry name" value="HYDROXYPYRUVATE ISOMERASE"/>
    <property type="match status" value="1"/>
</dbReference>
<dbReference type="SUPFAM" id="SSF51658">
    <property type="entry name" value="Xylose isomerase-like"/>
    <property type="match status" value="1"/>
</dbReference>
<evidence type="ECO:0000259" key="1">
    <source>
        <dbReference type="Pfam" id="PF01261"/>
    </source>
</evidence>
<protein>
    <submittedName>
        <fullName evidence="2">Xylose isomerase</fullName>
    </submittedName>
</protein>
<feature type="domain" description="Xylose isomerase-like TIM barrel" evidence="1">
    <location>
        <begin position="24"/>
        <end position="271"/>
    </location>
</feature>
<reference evidence="2 3" key="1">
    <citation type="submission" date="2017-01" db="EMBL/GenBank/DDBJ databases">
        <title>In silico prediction, in vitro antibacterial spectrum and physicochemical properties of a putative bacteriocin produced by Lactobacillus rhamnosus strain L156.4.</title>
        <authorList>
            <person name="Silveira A.M."/>
            <person name="Monteiro A.S."/>
            <person name="Santos V.L."/>
            <person name="Nicoli J.R."/>
            <person name="Azevedo V."/>
            <person name="Soares S.C."/>
            <person name="Castro-Oliveira L."/>
            <person name="Dias-Souza M.V."/>
            <person name="Nardi R.M."/>
        </authorList>
    </citation>
    <scope>NUCLEOTIDE SEQUENCE [LARGE SCALE GENOMIC DNA]</scope>
    <source>
        <strain evidence="2 3">L156.4</strain>
    </source>
</reference>
<dbReference type="PANTHER" id="PTHR12110:SF21">
    <property type="entry name" value="XYLOSE ISOMERASE-LIKE TIM BARREL DOMAIN-CONTAINING PROTEIN"/>
    <property type="match status" value="1"/>
</dbReference>
<dbReference type="InterPro" id="IPR050312">
    <property type="entry name" value="IolE/XylAMocC-like"/>
</dbReference>
<dbReference type="InterPro" id="IPR036237">
    <property type="entry name" value="Xyl_isomerase-like_sf"/>
</dbReference>
<proteinExistence type="predicted"/>
<evidence type="ECO:0000313" key="3">
    <source>
        <dbReference type="Proteomes" id="UP000189067"/>
    </source>
</evidence>
<dbReference type="AlphaFoldDB" id="A0A5P5Z8H8"/>
<comment type="caution">
    <text evidence="2">The sequence shown here is derived from an EMBL/GenBank/DDBJ whole genome shotgun (WGS) entry which is preliminary data.</text>
</comment>
<sequence>MGIELTQMALNRKIAQKRPLENFFQLAEAAGIHQVELRNDMTTSDGSETVIDGMQVAEFQTLKQKYDLQILTINAIQQFNNPAKLNKNRDLLTKLAELSAQIGNQAIIFVPEVNAQDKRTEQQRLDDAVSSLQVFGDILSAYHLTGFIEPLGFRASTMRYPWTALDAINLSGRTEFKLTIDTFHFFLAHLTAEQFKAGVDINRVGLIHLSGIEPIHALREVVDEDRILITERDIMQNIEQVHLFEAMGYRGHYSFEPFSSRLAAETNQQLTQQILASIERLNQPTAVFSTEVTQP</sequence>
<organism evidence="2 3">
    <name type="scientific">Lacticaseibacillus rhamnosus</name>
    <name type="common">Lactobacillus rhamnosus</name>
    <dbReference type="NCBI Taxonomy" id="47715"/>
    <lineage>
        <taxon>Bacteria</taxon>
        <taxon>Bacillati</taxon>
        <taxon>Bacillota</taxon>
        <taxon>Bacilli</taxon>
        <taxon>Lactobacillales</taxon>
        <taxon>Lactobacillaceae</taxon>
        <taxon>Lacticaseibacillus</taxon>
    </lineage>
</organism>
<name>A0A5P5Z8H8_LACRH</name>
<keyword evidence="2" id="KW-0413">Isomerase</keyword>
<dbReference type="EMBL" id="MTJY01000007">
    <property type="protein sequence ID" value="ONN75983.1"/>
    <property type="molecule type" value="Genomic_DNA"/>
</dbReference>
<dbReference type="Pfam" id="PF01261">
    <property type="entry name" value="AP_endonuc_2"/>
    <property type="match status" value="1"/>
</dbReference>
<evidence type="ECO:0000313" key="2">
    <source>
        <dbReference type="EMBL" id="ONN75983.1"/>
    </source>
</evidence>
<dbReference type="Proteomes" id="UP000189067">
    <property type="component" value="Unassembled WGS sequence"/>
</dbReference>
<accession>A0A5P5Z8H8</accession>
<dbReference type="Gene3D" id="3.20.20.150">
    <property type="entry name" value="Divalent-metal-dependent TIM barrel enzymes"/>
    <property type="match status" value="1"/>
</dbReference>
<gene>
    <name evidence="2" type="ORF">BWR10_01325</name>
</gene>
<dbReference type="GO" id="GO:0016853">
    <property type="term" value="F:isomerase activity"/>
    <property type="evidence" value="ECO:0007669"/>
    <property type="project" value="UniProtKB-KW"/>
</dbReference>
<dbReference type="InterPro" id="IPR013022">
    <property type="entry name" value="Xyl_isomerase-like_TIM-brl"/>
</dbReference>